<dbReference type="EMBL" id="NBNE01002350">
    <property type="protein sequence ID" value="OWZ10743.1"/>
    <property type="molecule type" value="Genomic_DNA"/>
</dbReference>
<reference evidence="2" key="1">
    <citation type="submission" date="2017-03" db="EMBL/GenBank/DDBJ databases">
        <title>Phytopthora megakarya and P. palmivora, two closely related causual agents of cacao black pod achieved similar genome size and gene model numbers by different mechanisms.</title>
        <authorList>
            <person name="Ali S."/>
            <person name="Shao J."/>
            <person name="Larry D.J."/>
            <person name="Kronmiller B."/>
            <person name="Shen D."/>
            <person name="Strem M.D."/>
            <person name="Melnick R.L."/>
            <person name="Guiltinan M.J."/>
            <person name="Tyler B.M."/>
            <person name="Meinhardt L.W."/>
            <person name="Bailey B.A."/>
        </authorList>
    </citation>
    <scope>NUCLEOTIDE SEQUENCE [LARGE SCALE GENOMIC DNA]</scope>
    <source>
        <strain evidence="2">zdho120</strain>
    </source>
</reference>
<feature type="non-terminal residue" evidence="1">
    <location>
        <position position="1"/>
    </location>
</feature>
<dbReference type="AlphaFoldDB" id="A0A225VZ74"/>
<protein>
    <submittedName>
        <fullName evidence="1">Uncharacterized protein</fullName>
    </submittedName>
</protein>
<keyword evidence="2" id="KW-1185">Reference proteome</keyword>
<name>A0A225VZ74_9STRA</name>
<dbReference type="Proteomes" id="UP000198211">
    <property type="component" value="Unassembled WGS sequence"/>
</dbReference>
<proteinExistence type="predicted"/>
<gene>
    <name evidence="1" type="ORF">PHMEG_00016359</name>
</gene>
<evidence type="ECO:0000313" key="2">
    <source>
        <dbReference type="Proteomes" id="UP000198211"/>
    </source>
</evidence>
<accession>A0A225VZ74</accession>
<sequence>MRTMSPWMTPLRKVRKRARRLTLEETPTWTRVWRFWVCPVRIRPSRRLWEALQRLSP</sequence>
<evidence type="ECO:0000313" key="1">
    <source>
        <dbReference type="EMBL" id="OWZ10743.1"/>
    </source>
</evidence>
<organism evidence="1 2">
    <name type="scientific">Phytophthora megakarya</name>
    <dbReference type="NCBI Taxonomy" id="4795"/>
    <lineage>
        <taxon>Eukaryota</taxon>
        <taxon>Sar</taxon>
        <taxon>Stramenopiles</taxon>
        <taxon>Oomycota</taxon>
        <taxon>Peronosporomycetes</taxon>
        <taxon>Peronosporales</taxon>
        <taxon>Peronosporaceae</taxon>
        <taxon>Phytophthora</taxon>
    </lineage>
</organism>
<comment type="caution">
    <text evidence="1">The sequence shown here is derived from an EMBL/GenBank/DDBJ whole genome shotgun (WGS) entry which is preliminary data.</text>
</comment>